<dbReference type="EMBL" id="HG810774">
    <property type="protein sequence ID" value="CDO65880.1"/>
    <property type="molecule type" value="Genomic_DNA"/>
</dbReference>
<dbReference type="VEuPathDB" id="PlasmoDB:PRCDC_1307600"/>
<keyword evidence="4" id="KW-1185">Reference proteome</keyword>
<dbReference type="PhylomeDB" id="A0A060S282"/>
<evidence type="ECO:0000256" key="2">
    <source>
        <dbReference type="SAM" id="MobiDB-lite"/>
    </source>
</evidence>
<organism evidence="3 4">
    <name type="scientific">Plasmodium reichenowi</name>
    <dbReference type="NCBI Taxonomy" id="5854"/>
    <lineage>
        <taxon>Eukaryota</taxon>
        <taxon>Sar</taxon>
        <taxon>Alveolata</taxon>
        <taxon>Apicomplexa</taxon>
        <taxon>Aconoidasida</taxon>
        <taxon>Haemosporida</taxon>
        <taxon>Plasmodiidae</taxon>
        <taxon>Plasmodium</taxon>
        <taxon>Plasmodium (Laverania)</taxon>
    </lineage>
</organism>
<evidence type="ECO:0000313" key="4">
    <source>
        <dbReference type="Proteomes" id="UP000027581"/>
    </source>
</evidence>
<reference evidence="3" key="1">
    <citation type="submission" date="2014-01" db="EMBL/GenBank/DDBJ databases">
        <authorList>
            <person name="Aslett M."/>
        </authorList>
    </citation>
    <scope>NUCLEOTIDE SEQUENCE</scope>
    <source>
        <strain evidence="3">CDC</strain>
    </source>
</reference>
<protein>
    <submittedName>
        <fullName evidence="3">Uncharacterized protein</fullName>
    </submittedName>
</protein>
<reference evidence="3" key="2">
    <citation type="submission" date="2014-05" db="EMBL/GenBank/DDBJ databases">
        <title>The genome sequences of chimpanzee malaria parasites reveal the path to human adaptation.</title>
        <authorList>
            <person name="Otto T.D."/>
            <person name="Rayner J.C."/>
            <person name="Boehme U."/>
            <person name="Pain A."/>
            <person name="Spottiswoode N."/>
            <person name="Sanders M."/>
            <person name="Quail M."/>
            <person name="Ollomo B."/>
            <person name="Renaud F."/>
            <person name="Thomas A.W."/>
            <person name="Prugnolle F."/>
            <person name="Conway D.J."/>
            <person name="Newbold C."/>
            <person name="Berriman M."/>
        </authorList>
    </citation>
    <scope>NUCLEOTIDE SEQUENCE [LARGE SCALE GENOMIC DNA]</scope>
    <source>
        <strain evidence="3">CDC</strain>
    </source>
</reference>
<feature type="region of interest" description="Disordered" evidence="2">
    <location>
        <begin position="312"/>
        <end position="359"/>
    </location>
</feature>
<proteinExistence type="predicted"/>
<feature type="coiled-coil region" evidence="1">
    <location>
        <begin position="656"/>
        <end position="690"/>
    </location>
</feature>
<evidence type="ECO:0000256" key="1">
    <source>
        <dbReference type="SAM" id="Coils"/>
    </source>
</evidence>
<sequence length="1418" mass="172920">MYKRTFDRNNFLLFVYVKKRSLHINGAQEIIHERSKVNNEKNKFKNIYVYFCLNKYININSLDSKNFIRTPIHYQKYKELVDSIKCASNVRLQNIHLIRKIINSLEVYIINYLNNLNYHNNDIYYNIQQYNLYDDEEQEITPNSITTILISLYKLRYRNVNFLKLLEKYIFMNKEYFKISHIHLILYIYSYFNTINNTFINTILSIILKNKEYLTNDNILNIFTSLFYINCKNEKTIDILIDYIITNELNFHINIIIYILNNLKKLNYEKRNIIEYFHPQIINKLYMLNDEKNVDYVDPFFLKKNISNHVQDNHRHEKNMEVHNQRDYKDDSLKQKNVDINRSVKKDVNDNKYDDNNNSNSFSNSFSNSCSNSFSNSYSNSCSNSYSNYQINHLDNTYLGSFYGSLHNEYIVENNCTHNYIYEYYNKNDIHDKKKRKIILLLDVIIYYKYFKEELLKVLYEYILKNLKTYDTQDIYFIISNIFNFHVYNFPYINLLNNKFLLSLCYNYIPIHKNCHSVLFLSLKLLMEKYNYYNIFIDNILFHKIKTEILTLQERQFLNLLSQYKNSHIIKYLCDLSLIYCNVLIINEQKQNNINMNNININNININNININNINNNNNDDDNYVGVMHTYRHIDNVKNSDTSNILHNQIHNDCIKKEKNNDIDYTYREIKNYEEEKKKKKKCIQNITKHIFTVKYNEQNKLLLFESDILLDLFFFYVELKYYKGILLFLKSLFVGIPNFKEFDIFLFYKINNYHKYKEKINYDLDKYKHVHIYKKFNALEILQIYEYFKNCFSTYDDFIKIKKMLEEEVEEDKNSMYHFYFRNEIYNTFKDTHTYISNINYNMNELLENNWNSKNQNNPKVQIVNDTYHNKVTSKYILTNSKINYISPNKHYNKYIVNKEKNKYNEETNVDYKKKEMSIPNSLYNNISIKYEKKKLFDINNYIYNILNNIFIYAPVDLFALHIHYYNSLNIKFLLTNIIFKLSYLNVNYLALVISKIYKLLYKEKENEYVVFLDFFLDYLLGQERNSDMFTYKLKDMDNEKINNLFNINTNEKRTLIDIIYNNKVNKNIHDEKRIKKRIAYILYKNNNIYNSVHNDIIIDEEFLNTFFTYVVNKKKYNSVCSFYFMTNESLYLILNSLQIKKKKEKFIECIELITNIMIFRYIQYTYNEQEDKKNYSYQKEEYYNVAKNFNSCNDNLYVIKDIKNLQLNLNLSFDELAIKKKKKKKNYEHVQVNNKKVCKDDDDDKKRYTLEDNNNNNSNIKRINNKRENIYNDNSNIENKNSYISISCDDKEGIDKNGFQDNNIMKRFIEIYYRIIKVRYYHELAINKHIFRELCINNEYLDNHKFLSLLFFIYKYKFDEIKYIFMLQKRCFLYKELYYTHSNYRIISFLCKKLNIHIDDNIRTTPTKQTSYDYER</sequence>
<feature type="compositionally biased region" description="Basic and acidic residues" evidence="2">
    <location>
        <begin position="312"/>
        <end position="355"/>
    </location>
</feature>
<gene>
    <name evidence="3" type="ORF">PRCDC_1307600</name>
</gene>
<keyword evidence="1" id="KW-0175">Coiled coil</keyword>
<name>A0A060S282_PLARE</name>
<evidence type="ECO:0000313" key="3">
    <source>
        <dbReference type="EMBL" id="CDO65880.1"/>
    </source>
</evidence>
<accession>A0A060S282</accession>
<dbReference type="Proteomes" id="UP000027581">
    <property type="component" value="Unassembled WGS sequence"/>
</dbReference>
<dbReference type="VEuPathDB" id="PlasmoDB:PRG01_1310600"/>